<accession>A0A6N2KI15</accession>
<sequence>MDAKWDPSKPNTYHLINDSISKCLSSNGSSPVSFTALSAFVFSSLFGSVSVSSLSKILSKARPFLVQTNRFC</sequence>
<dbReference type="EMBL" id="CAADRP010000446">
    <property type="protein sequence ID" value="VFU28163.1"/>
    <property type="molecule type" value="Genomic_DNA"/>
</dbReference>
<reference evidence="2" key="1">
    <citation type="submission" date="2019-03" db="EMBL/GenBank/DDBJ databases">
        <authorList>
            <person name="Mank J."/>
            <person name="Almeida P."/>
        </authorList>
    </citation>
    <scope>NUCLEOTIDE SEQUENCE</scope>
    <source>
        <strain evidence="2">78183</strain>
    </source>
</reference>
<protein>
    <submittedName>
        <fullName evidence="2">Uncharacterized protein</fullName>
    </submittedName>
</protein>
<keyword evidence="1" id="KW-0812">Transmembrane</keyword>
<dbReference type="AlphaFoldDB" id="A0A6N2KI15"/>
<name>A0A6N2KI15_SALVM</name>
<gene>
    <name evidence="2" type="ORF">SVIM_LOCUS92123</name>
</gene>
<keyword evidence="1" id="KW-1133">Transmembrane helix</keyword>
<keyword evidence="1" id="KW-0472">Membrane</keyword>
<evidence type="ECO:0000313" key="2">
    <source>
        <dbReference type="EMBL" id="VFU28163.1"/>
    </source>
</evidence>
<proteinExistence type="predicted"/>
<feature type="transmembrane region" description="Helical" evidence="1">
    <location>
        <begin position="34"/>
        <end position="54"/>
    </location>
</feature>
<organism evidence="2">
    <name type="scientific">Salix viminalis</name>
    <name type="common">Common osier</name>
    <name type="synonym">Basket willow</name>
    <dbReference type="NCBI Taxonomy" id="40686"/>
    <lineage>
        <taxon>Eukaryota</taxon>
        <taxon>Viridiplantae</taxon>
        <taxon>Streptophyta</taxon>
        <taxon>Embryophyta</taxon>
        <taxon>Tracheophyta</taxon>
        <taxon>Spermatophyta</taxon>
        <taxon>Magnoliopsida</taxon>
        <taxon>eudicotyledons</taxon>
        <taxon>Gunneridae</taxon>
        <taxon>Pentapetalae</taxon>
        <taxon>rosids</taxon>
        <taxon>fabids</taxon>
        <taxon>Malpighiales</taxon>
        <taxon>Salicaceae</taxon>
        <taxon>Saliceae</taxon>
        <taxon>Salix</taxon>
    </lineage>
</organism>
<evidence type="ECO:0000256" key="1">
    <source>
        <dbReference type="SAM" id="Phobius"/>
    </source>
</evidence>